<dbReference type="OMA" id="LLVIYYP"/>
<dbReference type="InterPro" id="IPR032676">
    <property type="entry name" value="YkuD_2"/>
</dbReference>
<proteinExistence type="predicted"/>
<keyword evidence="1" id="KW-0732">Signal</keyword>
<evidence type="ECO:0000313" key="3">
    <source>
        <dbReference type="Proteomes" id="UP001071279"/>
    </source>
</evidence>
<gene>
    <name evidence="2" type="ORF">O6C86_15365</name>
</gene>
<evidence type="ECO:0000256" key="1">
    <source>
        <dbReference type="SAM" id="SignalP"/>
    </source>
</evidence>
<dbReference type="PANTHER" id="PTHR38477">
    <property type="entry name" value="HYPOTHETICAL EXPORTED PROTEIN"/>
    <property type="match status" value="1"/>
</dbReference>
<dbReference type="Proteomes" id="UP001071279">
    <property type="component" value="Unassembled WGS sequence"/>
</dbReference>
<sequence length="407" mass="47009">MIIYLLWLLAVTSFNFSTSTITVSKAEPQGNFLYSEIPSIKMPLNEIKTLLQKEGNSLQPAVIDKVITTIQCANAYQVDRNNILTIIDYSMPSNQKRLWVFDLDKKELLFHTYVSHGIKSGTLLTDKFSNKFDSKASSIGVYKTEQVYYGREGLSLRLVGLDTKFNDNAFNRYIVMHGGWYMDEQFIKRYGRPGRSWGCPALPLPIKKQIIDTIKDNSLLVVYYPSDEWFNKSKFLNCSKQKSDQVAINRLSETQAPVDDEIREDILFVDLNKNNSREEHEPIITMSADAYERIFHSQPPLSRMLRRQINNAEYIALSKEEFNKLVLQGNREGLGEIHFVIPVIIMEHGYYETQMQIVNMGKIKEVQPNSDTSRITQEPAKSYRIDFESKPALNLKTTNRFIRWLGL</sequence>
<organism evidence="2 3">
    <name type="scientific">Legionella pneumophila</name>
    <dbReference type="NCBI Taxonomy" id="446"/>
    <lineage>
        <taxon>Bacteria</taxon>
        <taxon>Pseudomonadati</taxon>
        <taxon>Pseudomonadota</taxon>
        <taxon>Gammaproteobacteria</taxon>
        <taxon>Legionellales</taxon>
        <taxon>Legionellaceae</taxon>
        <taxon>Legionella</taxon>
    </lineage>
</organism>
<name>A0A128PJ12_LEGPN</name>
<dbReference type="EMBL" id="JAPXIC010000095">
    <property type="protein sequence ID" value="MCZ4720582.1"/>
    <property type="molecule type" value="Genomic_DNA"/>
</dbReference>
<evidence type="ECO:0000313" key="2">
    <source>
        <dbReference type="EMBL" id="MCZ4720582.1"/>
    </source>
</evidence>
<dbReference type="Pfam" id="PF13645">
    <property type="entry name" value="YkuD_2"/>
    <property type="match status" value="1"/>
</dbReference>
<reference evidence="2" key="1">
    <citation type="submission" date="2022-12" db="EMBL/GenBank/DDBJ databases">
        <title>Comparative genomics of Legionella pneumophila isolates from the West Bank and Germany support molecular epidemiology of Legionnaires disease.</title>
        <authorList>
            <person name="Zayed A.R."/>
            <person name="Bitar D.M."/>
            <person name="Steinert M."/>
            <person name="Lueck C."/>
            <person name="Brettar I."/>
            <person name="Hoefle M.G."/>
            <person name="Bunk B."/>
        </authorList>
    </citation>
    <scope>NUCLEOTIDE SEQUENCE</scope>
    <source>
        <strain evidence="2">H23</strain>
    </source>
</reference>
<dbReference type="RefSeq" id="WP_011947068.1">
    <property type="nucleotide sequence ID" value="NZ_CCZA01000015.1"/>
</dbReference>
<accession>A0A128PJ12</accession>
<dbReference type="AlphaFoldDB" id="A0A128PJ12"/>
<feature type="chain" id="PRO_5014245245" evidence="1">
    <location>
        <begin position="18"/>
        <end position="407"/>
    </location>
</feature>
<comment type="caution">
    <text evidence="2">The sequence shown here is derived from an EMBL/GenBank/DDBJ whole genome shotgun (WGS) entry which is preliminary data.</text>
</comment>
<dbReference type="PANTHER" id="PTHR38477:SF1">
    <property type="entry name" value="MUREIN L,D-TRANSPEPTIDASE CATALYTIC DOMAIN FAMILY PROTEIN"/>
    <property type="match status" value="1"/>
</dbReference>
<protein>
    <submittedName>
        <fullName evidence="2">Murein L,D-transpeptidase catalytic domain family protein</fullName>
    </submittedName>
</protein>
<feature type="signal peptide" evidence="1">
    <location>
        <begin position="1"/>
        <end position="17"/>
    </location>
</feature>